<keyword evidence="4" id="KW-0804">Transcription</keyword>
<dbReference type="InterPro" id="IPR039425">
    <property type="entry name" value="RNA_pol_sigma-70-like"/>
</dbReference>
<feature type="domain" description="RNA polymerase sigma-70 region 2" evidence="6">
    <location>
        <begin position="30"/>
        <end position="91"/>
    </location>
</feature>
<evidence type="ECO:0000256" key="4">
    <source>
        <dbReference type="ARBA" id="ARBA00023163"/>
    </source>
</evidence>
<dbReference type="PANTHER" id="PTHR43133">
    <property type="entry name" value="RNA POLYMERASE ECF-TYPE SIGMA FACTO"/>
    <property type="match status" value="1"/>
</dbReference>
<evidence type="ECO:0000313" key="9">
    <source>
        <dbReference type="Proteomes" id="UP000581447"/>
    </source>
</evidence>
<dbReference type="InterPro" id="IPR013325">
    <property type="entry name" value="RNA_pol_sigma_r2"/>
</dbReference>
<evidence type="ECO:0000259" key="7">
    <source>
        <dbReference type="Pfam" id="PF08281"/>
    </source>
</evidence>
<evidence type="ECO:0000259" key="6">
    <source>
        <dbReference type="Pfam" id="PF04542"/>
    </source>
</evidence>
<dbReference type="GO" id="GO:0016987">
    <property type="term" value="F:sigma factor activity"/>
    <property type="evidence" value="ECO:0007669"/>
    <property type="project" value="UniProtKB-KW"/>
</dbReference>
<feature type="domain" description="RNA polymerase sigma factor 70 region 4 type 2" evidence="7">
    <location>
        <begin position="118"/>
        <end position="169"/>
    </location>
</feature>
<evidence type="ECO:0000256" key="2">
    <source>
        <dbReference type="ARBA" id="ARBA00023015"/>
    </source>
</evidence>
<dbReference type="Gene3D" id="1.10.1740.10">
    <property type="match status" value="1"/>
</dbReference>
<dbReference type="InterPro" id="IPR014284">
    <property type="entry name" value="RNA_pol_sigma-70_dom"/>
</dbReference>
<keyword evidence="9" id="KW-1185">Reference proteome</keyword>
<evidence type="ECO:0000313" key="8">
    <source>
        <dbReference type="EMBL" id="MBB3942116.1"/>
    </source>
</evidence>
<dbReference type="Pfam" id="PF04542">
    <property type="entry name" value="Sigma70_r2"/>
    <property type="match status" value="1"/>
</dbReference>
<dbReference type="GO" id="GO:0003677">
    <property type="term" value="F:DNA binding"/>
    <property type="evidence" value="ECO:0007669"/>
    <property type="project" value="InterPro"/>
</dbReference>
<dbReference type="RefSeq" id="WP_322788754.1">
    <property type="nucleotide sequence ID" value="NZ_BAABBG010000001.1"/>
</dbReference>
<feature type="region of interest" description="Disordered" evidence="5">
    <location>
        <begin position="176"/>
        <end position="206"/>
    </location>
</feature>
<protein>
    <submittedName>
        <fullName evidence="8">RNA polymerase sigma-70 factor (ECF subfamily)</fullName>
    </submittedName>
</protein>
<dbReference type="AlphaFoldDB" id="A0A840AYR1"/>
<dbReference type="InterPro" id="IPR013324">
    <property type="entry name" value="RNA_pol_sigma_r3/r4-like"/>
</dbReference>
<evidence type="ECO:0000256" key="1">
    <source>
        <dbReference type="ARBA" id="ARBA00010641"/>
    </source>
</evidence>
<organism evidence="8 9">
    <name type="scientific">Sphingorhabdus rigui</name>
    <dbReference type="NCBI Taxonomy" id="1282858"/>
    <lineage>
        <taxon>Bacteria</taxon>
        <taxon>Pseudomonadati</taxon>
        <taxon>Pseudomonadota</taxon>
        <taxon>Alphaproteobacteria</taxon>
        <taxon>Sphingomonadales</taxon>
        <taxon>Sphingomonadaceae</taxon>
        <taxon>Sphingorhabdus</taxon>
    </lineage>
</organism>
<keyword evidence="2" id="KW-0805">Transcription regulation</keyword>
<dbReference type="Pfam" id="PF08281">
    <property type="entry name" value="Sigma70_r4_2"/>
    <property type="match status" value="1"/>
</dbReference>
<dbReference type="SUPFAM" id="SSF88659">
    <property type="entry name" value="Sigma3 and sigma4 domains of RNA polymerase sigma factors"/>
    <property type="match status" value="1"/>
</dbReference>
<dbReference type="NCBIfam" id="TIGR02937">
    <property type="entry name" value="sigma70-ECF"/>
    <property type="match status" value="1"/>
</dbReference>
<dbReference type="Proteomes" id="UP000581447">
    <property type="component" value="Unassembled WGS sequence"/>
</dbReference>
<dbReference type="Gene3D" id="1.10.10.10">
    <property type="entry name" value="Winged helix-like DNA-binding domain superfamily/Winged helix DNA-binding domain"/>
    <property type="match status" value="1"/>
</dbReference>
<comment type="similarity">
    <text evidence="1">Belongs to the sigma-70 factor family. ECF subfamily.</text>
</comment>
<dbReference type="EMBL" id="JACIEA010000001">
    <property type="protein sequence ID" value="MBB3942116.1"/>
    <property type="molecule type" value="Genomic_DNA"/>
</dbReference>
<evidence type="ECO:0000256" key="5">
    <source>
        <dbReference type="SAM" id="MobiDB-lite"/>
    </source>
</evidence>
<evidence type="ECO:0000256" key="3">
    <source>
        <dbReference type="ARBA" id="ARBA00023082"/>
    </source>
</evidence>
<dbReference type="CDD" id="cd06171">
    <property type="entry name" value="Sigma70_r4"/>
    <property type="match status" value="1"/>
</dbReference>
<dbReference type="InterPro" id="IPR007627">
    <property type="entry name" value="RNA_pol_sigma70_r2"/>
</dbReference>
<name>A0A840AYR1_9SPHN</name>
<comment type="caution">
    <text evidence="8">The sequence shown here is derived from an EMBL/GenBank/DDBJ whole genome shotgun (WGS) entry which is preliminary data.</text>
</comment>
<keyword evidence="3" id="KW-0731">Sigma factor</keyword>
<reference evidence="8 9" key="1">
    <citation type="submission" date="2020-08" db="EMBL/GenBank/DDBJ databases">
        <title>Genomic Encyclopedia of Type Strains, Phase IV (KMG-IV): sequencing the most valuable type-strain genomes for metagenomic binning, comparative biology and taxonomic classification.</title>
        <authorList>
            <person name="Goeker M."/>
        </authorList>
    </citation>
    <scope>NUCLEOTIDE SEQUENCE [LARGE SCALE GENOMIC DNA]</scope>
    <source>
        <strain evidence="8 9">DSM 29050</strain>
    </source>
</reference>
<sequence length="206" mass="22830">MSSAATEPIPKSERSDPSADFRTHMVAIIPSLRAFARGLCGNRELADDLAQEAMMRAWAAHGSFTPGTNFRAWMFMILRNQFYTTMRKNARMTSWDPEAAERLLVEAPPQQHHIHMKDVEKALQKLPAEQREILMIVGAGGASYEEAAEITGCAIGTVKSRLARGRVALAALINGPDEPRRLKAPPRKRAKETVKDIPYPKPSISP</sequence>
<proteinExistence type="inferred from homology"/>
<dbReference type="SUPFAM" id="SSF88946">
    <property type="entry name" value="Sigma2 domain of RNA polymerase sigma factors"/>
    <property type="match status" value="1"/>
</dbReference>
<dbReference type="InterPro" id="IPR036388">
    <property type="entry name" value="WH-like_DNA-bd_sf"/>
</dbReference>
<gene>
    <name evidence="8" type="ORF">GGR91_000338</name>
</gene>
<accession>A0A840AYR1</accession>
<dbReference type="GO" id="GO:0006352">
    <property type="term" value="P:DNA-templated transcription initiation"/>
    <property type="evidence" value="ECO:0007669"/>
    <property type="project" value="InterPro"/>
</dbReference>
<dbReference type="InterPro" id="IPR013249">
    <property type="entry name" value="RNA_pol_sigma70_r4_t2"/>
</dbReference>
<dbReference type="PANTHER" id="PTHR43133:SF25">
    <property type="entry name" value="RNA POLYMERASE SIGMA FACTOR RFAY-RELATED"/>
    <property type="match status" value="1"/>
</dbReference>